<feature type="signal peptide" evidence="1">
    <location>
        <begin position="1"/>
        <end position="26"/>
    </location>
</feature>
<protein>
    <submittedName>
        <fullName evidence="2">Uncharacterized protein</fullName>
    </submittedName>
</protein>
<reference evidence="2 3" key="1">
    <citation type="submission" date="2024-09" db="EMBL/GenBank/DDBJ databases">
        <authorList>
            <person name="Sun Q."/>
            <person name="Mori K."/>
        </authorList>
    </citation>
    <scope>NUCLEOTIDE SEQUENCE [LARGE SCALE GENOMIC DNA]</scope>
    <source>
        <strain evidence="2 3">JCM 9626</strain>
    </source>
</reference>
<evidence type="ECO:0000313" key="2">
    <source>
        <dbReference type="EMBL" id="MFB9312837.1"/>
    </source>
</evidence>
<dbReference type="EMBL" id="JBHMDG010000009">
    <property type="protein sequence ID" value="MFB9312837.1"/>
    <property type="molecule type" value="Genomic_DNA"/>
</dbReference>
<keyword evidence="3" id="KW-1185">Reference proteome</keyword>
<organism evidence="2 3">
    <name type="scientific">Nocardioides plantarum</name>
    <dbReference type="NCBI Taxonomy" id="29299"/>
    <lineage>
        <taxon>Bacteria</taxon>
        <taxon>Bacillati</taxon>
        <taxon>Actinomycetota</taxon>
        <taxon>Actinomycetes</taxon>
        <taxon>Propionibacteriales</taxon>
        <taxon>Nocardioidaceae</taxon>
        <taxon>Nocardioides</taxon>
    </lineage>
</organism>
<evidence type="ECO:0000256" key="1">
    <source>
        <dbReference type="SAM" id="SignalP"/>
    </source>
</evidence>
<name>A0ABV5K7X9_9ACTN</name>
<sequence length="198" mass="22105">MTPLRSFLLACVTTALLMAAVPAADAQTWRHADAVGDAQVTRYDDDGQLDEPVVDPQERRGDLTNLRVTYTAQTLRMAISVRSQRIAIQDVLIKVVSSRGYTYRMVLEYFIENSLSITRNGYRYECEGLKATRTQAGYVVTAPRSCFDDAYRIRVGVQTDFSTDNAEETGDAGTYDDALRTGRYTKNKPKLSPWIVAG</sequence>
<gene>
    <name evidence="2" type="ORF">ACFFRI_07250</name>
</gene>
<proteinExistence type="predicted"/>
<dbReference type="Proteomes" id="UP001589750">
    <property type="component" value="Unassembled WGS sequence"/>
</dbReference>
<keyword evidence="1" id="KW-0732">Signal</keyword>
<dbReference type="RefSeq" id="WP_140011564.1">
    <property type="nucleotide sequence ID" value="NZ_JBHMDG010000009.1"/>
</dbReference>
<comment type="caution">
    <text evidence="2">The sequence shown here is derived from an EMBL/GenBank/DDBJ whole genome shotgun (WGS) entry which is preliminary data.</text>
</comment>
<accession>A0ABV5K7X9</accession>
<evidence type="ECO:0000313" key="3">
    <source>
        <dbReference type="Proteomes" id="UP001589750"/>
    </source>
</evidence>
<feature type="chain" id="PRO_5047223559" evidence="1">
    <location>
        <begin position="27"/>
        <end position="198"/>
    </location>
</feature>